<dbReference type="Proteomes" id="UP001595690">
    <property type="component" value="Unassembled WGS sequence"/>
</dbReference>
<feature type="transmembrane region" description="Helical" evidence="1">
    <location>
        <begin position="645"/>
        <end position="663"/>
    </location>
</feature>
<name>A0ABV8BP62_9PSEU</name>
<accession>A0ABV8BP62</accession>
<dbReference type="Gene3D" id="3.30.300.30">
    <property type="match status" value="1"/>
</dbReference>
<feature type="transmembrane region" description="Helical" evidence="1">
    <location>
        <begin position="1140"/>
        <end position="1168"/>
    </location>
</feature>
<dbReference type="InterPro" id="IPR011004">
    <property type="entry name" value="Trimer_LpxA-like_sf"/>
</dbReference>
<dbReference type="Gene3D" id="3.40.50.1820">
    <property type="entry name" value="alpha/beta hydrolase"/>
    <property type="match status" value="1"/>
</dbReference>
<dbReference type="InterPro" id="IPR036736">
    <property type="entry name" value="ACP-like_sf"/>
</dbReference>
<evidence type="ECO:0000313" key="4">
    <source>
        <dbReference type="Proteomes" id="UP001595690"/>
    </source>
</evidence>
<dbReference type="Pfam" id="PF00550">
    <property type="entry name" value="PP-binding"/>
    <property type="match status" value="1"/>
</dbReference>
<keyword evidence="1" id="KW-1133">Transmembrane helix</keyword>
<dbReference type="NCBIfam" id="TIGR01733">
    <property type="entry name" value="AA-adenyl-dom"/>
    <property type="match status" value="1"/>
</dbReference>
<feature type="domain" description="Carrier" evidence="2">
    <location>
        <begin position="516"/>
        <end position="595"/>
    </location>
</feature>
<dbReference type="InterPro" id="IPR029058">
    <property type="entry name" value="AB_hydrolase_fold"/>
</dbReference>
<dbReference type="SUPFAM" id="SSF47336">
    <property type="entry name" value="ACP-like"/>
    <property type="match status" value="1"/>
</dbReference>
<dbReference type="PROSITE" id="PS50075">
    <property type="entry name" value="CARRIER"/>
    <property type="match status" value="1"/>
</dbReference>
<dbReference type="RefSeq" id="WP_382369800.1">
    <property type="nucleotide sequence ID" value="NZ_JBHRZI010000008.1"/>
</dbReference>
<dbReference type="InterPro" id="IPR020845">
    <property type="entry name" value="AMP-binding_CS"/>
</dbReference>
<dbReference type="Pfam" id="PF13193">
    <property type="entry name" value="AMP-binding_C"/>
    <property type="match status" value="1"/>
</dbReference>
<dbReference type="InterPro" id="IPR009081">
    <property type="entry name" value="PP-bd_ACP"/>
</dbReference>
<protein>
    <submittedName>
        <fullName evidence="3">Amino acid adenylation domain-containing protein</fullName>
    </submittedName>
</protein>
<evidence type="ECO:0000313" key="3">
    <source>
        <dbReference type="EMBL" id="MFC3890952.1"/>
    </source>
</evidence>
<feature type="transmembrane region" description="Helical" evidence="1">
    <location>
        <begin position="1109"/>
        <end position="1128"/>
    </location>
</feature>
<comment type="caution">
    <text evidence="3">The sequence shown here is derived from an EMBL/GenBank/DDBJ whole genome shotgun (WGS) entry which is preliminary data.</text>
</comment>
<proteinExistence type="predicted"/>
<gene>
    <name evidence="3" type="ORF">ACFOWZ_05655</name>
</gene>
<feature type="transmembrane region" description="Helical" evidence="1">
    <location>
        <begin position="1189"/>
        <end position="1215"/>
    </location>
</feature>
<dbReference type="Pfam" id="PF00501">
    <property type="entry name" value="AMP-binding"/>
    <property type="match status" value="1"/>
</dbReference>
<evidence type="ECO:0000259" key="2">
    <source>
        <dbReference type="PROSITE" id="PS50075"/>
    </source>
</evidence>
<organism evidence="3 4">
    <name type="scientific">Lentzea rhizosphaerae</name>
    <dbReference type="NCBI Taxonomy" id="2041025"/>
    <lineage>
        <taxon>Bacteria</taxon>
        <taxon>Bacillati</taxon>
        <taxon>Actinomycetota</taxon>
        <taxon>Actinomycetes</taxon>
        <taxon>Pseudonocardiales</taxon>
        <taxon>Pseudonocardiaceae</taxon>
        <taxon>Lentzea</taxon>
    </lineage>
</organism>
<dbReference type="SUPFAM" id="SSF51161">
    <property type="entry name" value="Trimeric LpxA-like enzymes"/>
    <property type="match status" value="3"/>
</dbReference>
<evidence type="ECO:0000256" key="1">
    <source>
        <dbReference type="SAM" id="Phobius"/>
    </source>
</evidence>
<dbReference type="InterPro" id="IPR000873">
    <property type="entry name" value="AMP-dep_synth/lig_dom"/>
</dbReference>
<dbReference type="Gene3D" id="2.160.10.10">
    <property type="entry name" value="Hexapeptide repeat proteins"/>
    <property type="match status" value="3"/>
</dbReference>
<reference evidence="4" key="1">
    <citation type="journal article" date="2019" name="Int. J. Syst. Evol. Microbiol.">
        <title>The Global Catalogue of Microorganisms (GCM) 10K type strain sequencing project: providing services to taxonomists for standard genome sequencing and annotation.</title>
        <authorList>
            <consortium name="The Broad Institute Genomics Platform"/>
            <consortium name="The Broad Institute Genome Sequencing Center for Infectious Disease"/>
            <person name="Wu L."/>
            <person name="Ma J."/>
        </authorList>
    </citation>
    <scope>NUCLEOTIDE SEQUENCE [LARGE SCALE GENOMIC DNA]</scope>
    <source>
        <strain evidence="4">CGMCC 4.7405</strain>
    </source>
</reference>
<keyword evidence="1" id="KW-0812">Transmembrane</keyword>
<dbReference type="InterPro" id="IPR025110">
    <property type="entry name" value="AMP-bd_C"/>
</dbReference>
<dbReference type="EMBL" id="JBHRZI010000008">
    <property type="protein sequence ID" value="MFC3890952.1"/>
    <property type="molecule type" value="Genomic_DNA"/>
</dbReference>
<feature type="transmembrane region" description="Helical" evidence="1">
    <location>
        <begin position="868"/>
        <end position="888"/>
    </location>
</feature>
<dbReference type="InterPro" id="IPR042099">
    <property type="entry name" value="ANL_N_sf"/>
</dbReference>
<dbReference type="PANTHER" id="PTHR45527:SF1">
    <property type="entry name" value="FATTY ACID SYNTHASE"/>
    <property type="match status" value="1"/>
</dbReference>
<dbReference type="InterPro" id="IPR010071">
    <property type="entry name" value="AA_adenyl_dom"/>
</dbReference>
<keyword evidence="4" id="KW-1185">Reference proteome</keyword>
<dbReference type="PANTHER" id="PTHR45527">
    <property type="entry name" value="NONRIBOSOMAL PEPTIDE SYNTHETASE"/>
    <property type="match status" value="1"/>
</dbReference>
<sequence>MTATVRSPAVTLVDFFEQAARQWPDAIAVDVPPATGRPNRSQTTYADLLRKSGAAAQFFQEVVGRGRVISIMLPRTSVVLYATQLAVLRSGSAYVCLDPAFPDDQVSHILTDSGAQLLVTDARGAERAERVGYRGAVVRVDSPRAKVPSVDAPPAPDGLAYLIYTSGTTGKPKGVMVGHTGIASLISSDVMEFGLGPGDRVVQGSSAAYDSSVEELWMALASGATAVVMDDETARLGPDLVPWLQNERVTVFCPPPTLLRAAACPDPQTALPDLRLLYVGGEALPDDVAELWSRGRRMVNGYGPTECTVTCLRADIVAGQPIAVGRPVPGARAWVLDEQLRPVAPGEKGELCMSGVGLAFGYLNLPQLTAEKFPDHPMAGRIYRTGDLVHAEPDGTLFYHGRIDSQVKVRGYRIELEAIETVLARCEDVVEAACCVQGEGASQAIAAHLVVADRMRPPHVERLKSRLRAELPSYMVPALFGLIDVLPRSAGGKLKRADLPVLTMIERRRHSRGDTGRMNSVEMAIAVAICEVFGLATGGVSAQDDFFEDLGGTSLQAAILISKLRANPITEAITVRDVYEARTVIGLAQRINPGTQAQQEPAPEPTVATARDAAAVTAEQSWWLALELLLLAPVAYLVTFKFLPWVAGLIGLLPLVLVVPVVLAPLSLAWTPISVWIAVRVKTMLIGRYQAGRAPAWGDLRVRMWIVQHVVRIIPWKTIAGTEFQCMALRALGARIGQRVHIHRGVNLTQGGWDLLDIGDDVTLGQDAHLGLVQFEHGQLVVGPVRIGDGATVDTRASLGPGSRMGRDTWLAALSSLPAGKSIPDGEMWDGVPARMVGPAPRPPVPVLEGSLFSPVLHGVAMMVSRTLLAWVLSLPATVMAVGVILHYGLTFDALLAVLTNPLSYTNFLGVVALLTCVTLMLTIALQALVARALGRVTEKVISRWSPAYIRIWLKTGLVDSANKWLSGGLYWPTWLRWAGMKVGRGCEISTIIDVVPELVHIGPGTFFADGIYLGGPRIHQNTVTPAAVHISERTFLGNHAVIAGGQSLPPDVLIGISTVADDRVVRPGSSWFGHPAFELPQREVVEVDRALTHEPSLIRRINRLFWEWLRFTLPVAPLAVVTAWFWGIALAARTLPSTVFLTIGVAAVTLGVALLPCLIVLAMKWLLLGKVRPGIHPLWSCWCSRWDFLYVAWGVIASGTLAALEGTLLLAVYLRRMGMKIGKRVVLGDGFGQVVDPDMLQFDDGATVNAMFQAHTFEDRVLKIDRVTVGPNSTLAHGTVPLYGAEIGEGTYAAAHSVVMKHEHLLPHTRYEGAPTRAQA</sequence>
<feature type="transmembrane region" description="Helical" evidence="1">
    <location>
        <begin position="908"/>
        <end position="930"/>
    </location>
</feature>
<keyword evidence="1" id="KW-0472">Membrane</keyword>
<dbReference type="CDD" id="cd05930">
    <property type="entry name" value="A_NRPS"/>
    <property type="match status" value="1"/>
</dbReference>
<dbReference type="SUPFAM" id="SSF56801">
    <property type="entry name" value="Acetyl-CoA synthetase-like"/>
    <property type="match status" value="1"/>
</dbReference>
<dbReference type="InterPro" id="IPR045851">
    <property type="entry name" value="AMP-bd_C_sf"/>
</dbReference>
<dbReference type="Gene3D" id="3.40.50.12780">
    <property type="entry name" value="N-terminal domain of ligase-like"/>
    <property type="match status" value="1"/>
</dbReference>
<dbReference type="PROSITE" id="PS00455">
    <property type="entry name" value="AMP_BINDING"/>
    <property type="match status" value="1"/>
</dbReference>